<dbReference type="Proteomes" id="UP000660611">
    <property type="component" value="Unassembled WGS sequence"/>
</dbReference>
<evidence type="ECO:0000256" key="1">
    <source>
        <dbReference type="SAM" id="Phobius"/>
    </source>
</evidence>
<keyword evidence="1" id="KW-0472">Membrane</keyword>
<evidence type="ECO:0000259" key="2">
    <source>
        <dbReference type="Pfam" id="PF13828"/>
    </source>
</evidence>
<dbReference type="InterPro" id="IPR025241">
    <property type="entry name" value="DUF4190"/>
</dbReference>
<name>A0A919PY63_9ACTN</name>
<keyword evidence="4" id="KW-1185">Reference proteome</keyword>
<comment type="caution">
    <text evidence="3">The sequence shown here is derived from an EMBL/GenBank/DDBJ whole genome shotgun (WGS) entry which is preliminary data.</text>
</comment>
<feature type="transmembrane region" description="Helical" evidence="1">
    <location>
        <begin position="58"/>
        <end position="86"/>
    </location>
</feature>
<feature type="transmembrane region" description="Helical" evidence="1">
    <location>
        <begin position="15"/>
        <end position="37"/>
    </location>
</feature>
<sequence>MTEPPNFQYTPLPPVNTYAILAAVFAFVIFPPLGIYFGGKAKEQIAQSGERGIELANVGVIAGWILSVLFGLFIIVWCGLVGTAVWGGFNGVN</sequence>
<dbReference type="EMBL" id="BONQ01000182">
    <property type="protein sequence ID" value="GIG52561.1"/>
    <property type="molecule type" value="Genomic_DNA"/>
</dbReference>
<keyword evidence="1" id="KW-0812">Transmembrane</keyword>
<gene>
    <name evidence="3" type="ORF">Dsi01nite_106020</name>
</gene>
<dbReference type="Pfam" id="PF13828">
    <property type="entry name" value="DUF4190"/>
    <property type="match status" value="1"/>
</dbReference>
<feature type="domain" description="DUF4190" evidence="2">
    <location>
        <begin position="20"/>
        <end position="73"/>
    </location>
</feature>
<organism evidence="3 4">
    <name type="scientific">Dactylosporangium siamense</name>
    <dbReference type="NCBI Taxonomy" id="685454"/>
    <lineage>
        <taxon>Bacteria</taxon>
        <taxon>Bacillati</taxon>
        <taxon>Actinomycetota</taxon>
        <taxon>Actinomycetes</taxon>
        <taxon>Micromonosporales</taxon>
        <taxon>Micromonosporaceae</taxon>
        <taxon>Dactylosporangium</taxon>
    </lineage>
</organism>
<protein>
    <recommendedName>
        <fullName evidence="2">DUF4190 domain-containing protein</fullName>
    </recommendedName>
</protein>
<evidence type="ECO:0000313" key="3">
    <source>
        <dbReference type="EMBL" id="GIG52561.1"/>
    </source>
</evidence>
<reference evidence="3" key="1">
    <citation type="submission" date="2021-01" db="EMBL/GenBank/DDBJ databases">
        <title>Whole genome shotgun sequence of Dactylosporangium siamense NBRC 106093.</title>
        <authorList>
            <person name="Komaki H."/>
            <person name="Tamura T."/>
        </authorList>
    </citation>
    <scope>NUCLEOTIDE SEQUENCE</scope>
    <source>
        <strain evidence="3">NBRC 106093</strain>
    </source>
</reference>
<accession>A0A919PY63</accession>
<proteinExistence type="predicted"/>
<dbReference type="RefSeq" id="WP_203854142.1">
    <property type="nucleotide sequence ID" value="NZ_BAAAVW010000039.1"/>
</dbReference>
<evidence type="ECO:0000313" key="4">
    <source>
        <dbReference type="Proteomes" id="UP000660611"/>
    </source>
</evidence>
<keyword evidence="1" id="KW-1133">Transmembrane helix</keyword>
<dbReference type="AlphaFoldDB" id="A0A919PY63"/>